<dbReference type="EMBL" id="MJFZ01000606">
    <property type="protein sequence ID" value="RAW26914.1"/>
    <property type="molecule type" value="Genomic_DNA"/>
</dbReference>
<dbReference type="EMBL" id="RCMI01000671">
    <property type="protein sequence ID" value="KAG2901264.1"/>
    <property type="molecule type" value="Genomic_DNA"/>
</dbReference>
<dbReference type="SUPFAM" id="SSF52540">
    <property type="entry name" value="P-loop containing nucleoside triphosphate hydrolases"/>
    <property type="match status" value="1"/>
</dbReference>
<dbReference type="EMBL" id="RCMG01000659">
    <property type="protein sequence ID" value="KAG2850740.1"/>
    <property type="molecule type" value="Genomic_DNA"/>
</dbReference>
<dbReference type="Proteomes" id="UP000736787">
    <property type="component" value="Unassembled WGS sequence"/>
</dbReference>
<dbReference type="InterPro" id="IPR027417">
    <property type="entry name" value="P-loop_NTPase"/>
</dbReference>
<evidence type="ECO:0000313" key="12">
    <source>
        <dbReference type="EMBL" id="RAW26914.1"/>
    </source>
</evidence>
<dbReference type="EMBL" id="RCML01000678">
    <property type="protein sequence ID" value="KAG2971271.1"/>
    <property type="molecule type" value="Genomic_DNA"/>
</dbReference>
<feature type="domain" description="Helicase ATP-binding" evidence="5">
    <location>
        <begin position="29"/>
        <end position="209"/>
    </location>
</feature>
<proteinExistence type="predicted"/>
<dbReference type="STRING" id="29920.A0A329RQF1"/>
<keyword evidence="13" id="KW-1185">Reference proteome</keyword>
<evidence type="ECO:0000313" key="7">
    <source>
        <dbReference type="EMBL" id="KAG2850740.1"/>
    </source>
</evidence>
<keyword evidence="1" id="KW-0547">Nucleotide-binding</keyword>
<dbReference type="Gene3D" id="3.40.50.300">
    <property type="entry name" value="P-loop containing nucleotide triphosphate hydrolases"/>
    <property type="match status" value="2"/>
</dbReference>
<dbReference type="Proteomes" id="UP000760860">
    <property type="component" value="Unassembled WGS sequence"/>
</dbReference>
<evidence type="ECO:0000313" key="13">
    <source>
        <dbReference type="Proteomes" id="UP000251314"/>
    </source>
</evidence>
<reference evidence="12 13" key="1">
    <citation type="submission" date="2018-01" db="EMBL/GenBank/DDBJ databases">
        <title>Draft genome of the strawberry crown rot pathogen Phytophthora cactorum.</title>
        <authorList>
            <person name="Armitage A.D."/>
            <person name="Lysoe E."/>
            <person name="Nellist C.F."/>
            <person name="Harrison R.J."/>
            <person name="Brurberg M.B."/>
        </authorList>
    </citation>
    <scope>NUCLEOTIDE SEQUENCE [LARGE SCALE GENOMIC DNA]</scope>
    <source>
        <strain evidence="12 13">10300</strain>
    </source>
</reference>
<dbReference type="Proteomes" id="UP000251314">
    <property type="component" value="Unassembled WGS sequence"/>
</dbReference>
<dbReference type="PROSITE" id="PS51194">
    <property type="entry name" value="HELICASE_CTER"/>
    <property type="match status" value="1"/>
</dbReference>
<dbReference type="Pfam" id="PF00270">
    <property type="entry name" value="DEAD"/>
    <property type="match status" value="1"/>
</dbReference>
<dbReference type="GO" id="GO:0003723">
    <property type="term" value="F:RNA binding"/>
    <property type="evidence" value="ECO:0007669"/>
    <property type="project" value="TreeGrafter"/>
</dbReference>
<organism evidence="12 13">
    <name type="scientific">Phytophthora cactorum</name>
    <dbReference type="NCBI Taxonomy" id="29920"/>
    <lineage>
        <taxon>Eukaryota</taxon>
        <taxon>Sar</taxon>
        <taxon>Stramenopiles</taxon>
        <taxon>Oomycota</taxon>
        <taxon>Peronosporomycetes</taxon>
        <taxon>Peronosporales</taxon>
        <taxon>Peronosporaceae</taxon>
        <taxon>Phytophthora</taxon>
    </lineage>
</organism>
<dbReference type="Proteomes" id="UP000735874">
    <property type="component" value="Unassembled WGS sequence"/>
</dbReference>
<name>A0A329RQF1_9STRA</name>
<dbReference type="PANTHER" id="PTHR18934">
    <property type="entry name" value="ATP-DEPENDENT RNA HELICASE"/>
    <property type="match status" value="1"/>
</dbReference>
<accession>A0A329RQF1</accession>
<dbReference type="InterPro" id="IPR011545">
    <property type="entry name" value="DEAD/DEAH_box_helicase_dom"/>
</dbReference>
<dbReference type="GO" id="GO:0005524">
    <property type="term" value="F:ATP binding"/>
    <property type="evidence" value="ECO:0007669"/>
    <property type="project" value="UniProtKB-KW"/>
</dbReference>
<evidence type="ECO:0000259" key="5">
    <source>
        <dbReference type="PROSITE" id="PS51192"/>
    </source>
</evidence>
<reference evidence="7" key="2">
    <citation type="submission" date="2018-10" db="EMBL/GenBank/DDBJ databases">
        <title>Effector identification in a new, highly contiguous assembly of the strawberry crown rot pathogen Phytophthora cactorum.</title>
        <authorList>
            <person name="Armitage A.D."/>
            <person name="Nellist C.F."/>
            <person name="Bates H."/>
            <person name="Vickerstaff R.J."/>
            <person name="Harrison R.J."/>
        </authorList>
    </citation>
    <scope>NUCLEOTIDE SEQUENCE</scope>
    <source>
        <strain evidence="7">15-7</strain>
        <strain evidence="8">4032</strain>
        <strain evidence="9">4040</strain>
        <strain evidence="10">P415</strain>
        <strain evidence="11">P421</strain>
    </source>
</reference>
<keyword evidence="4" id="KW-0067">ATP-binding</keyword>
<dbReference type="Pfam" id="PF04408">
    <property type="entry name" value="WHD_HA2"/>
    <property type="match status" value="1"/>
</dbReference>
<evidence type="ECO:0008006" key="14">
    <source>
        <dbReference type="Google" id="ProtNLM"/>
    </source>
</evidence>
<dbReference type="GO" id="GO:0016787">
    <property type="term" value="F:hydrolase activity"/>
    <property type="evidence" value="ECO:0007669"/>
    <property type="project" value="UniProtKB-KW"/>
</dbReference>
<dbReference type="InterPro" id="IPR048333">
    <property type="entry name" value="HA2_WH"/>
</dbReference>
<dbReference type="PROSITE" id="PS51192">
    <property type="entry name" value="HELICASE_ATP_BIND_1"/>
    <property type="match status" value="1"/>
</dbReference>
<protein>
    <recommendedName>
        <fullName evidence="14">P-loop containing nucleoside triphosphate hydrolase</fullName>
    </recommendedName>
</protein>
<evidence type="ECO:0000313" key="8">
    <source>
        <dbReference type="EMBL" id="KAG2901264.1"/>
    </source>
</evidence>
<evidence type="ECO:0000256" key="3">
    <source>
        <dbReference type="ARBA" id="ARBA00022806"/>
    </source>
</evidence>
<keyword evidence="3" id="KW-0347">Helicase</keyword>
<dbReference type="EMBL" id="RCMV01000655">
    <property type="protein sequence ID" value="KAG3214261.1"/>
    <property type="molecule type" value="Genomic_DNA"/>
</dbReference>
<gene>
    <name evidence="12" type="ORF">PC110_g16681</name>
    <name evidence="7" type="ORF">PC113_g16507</name>
    <name evidence="8" type="ORF">PC115_g15931</name>
    <name evidence="9" type="ORF">PC117_g17591</name>
    <name evidence="10" type="ORF">PC118_g16389</name>
    <name evidence="11" type="ORF">PC129_g14824</name>
</gene>
<evidence type="ECO:0000256" key="1">
    <source>
        <dbReference type="ARBA" id="ARBA00022741"/>
    </source>
</evidence>
<dbReference type="Proteomes" id="UP000697107">
    <property type="component" value="Unassembled WGS sequence"/>
</dbReference>
<dbReference type="VEuPathDB" id="FungiDB:PC110_g16681"/>
<keyword evidence="2" id="KW-0378">Hydrolase</keyword>
<dbReference type="SMART" id="SM00487">
    <property type="entry name" value="DEXDc"/>
    <property type="match status" value="1"/>
</dbReference>
<dbReference type="SMART" id="SM00490">
    <property type="entry name" value="HELICc"/>
    <property type="match status" value="1"/>
</dbReference>
<dbReference type="CDD" id="cd17917">
    <property type="entry name" value="DEXHc_RHA-like"/>
    <property type="match status" value="1"/>
</dbReference>
<evidence type="ECO:0000256" key="2">
    <source>
        <dbReference type="ARBA" id="ARBA00022801"/>
    </source>
</evidence>
<dbReference type="Gene3D" id="1.20.120.1080">
    <property type="match status" value="1"/>
</dbReference>
<evidence type="ECO:0000313" key="11">
    <source>
        <dbReference type="EMBL" id="KAG3214261.1"/>
    </source>
</evidence>
<dbReference type="EMBL" id="RCMK01000671">
    <property type="protein sequence ID" value="KAG2916896.1"/>
    <property type="molecule type" value="Genomic_DNA"/>
</dbReference>
<dbReference type="PANTHER" id="PTHR18934:SF91">
    <property type="entry name" value="PRE-MRNA-SPLICING FACTOR ATP-DEPENDENT RNA HELICASE PRP16"/>
    <property type="match status" value="1"/>
</dbReference>
<evidence type="ECO:0000313" key="10">
    <source>
        <dbReference type="EMBL" id="KAG2971271.1"/>
    </source>
</evidence>
<dbReference type="Pfam" id="PF00271">
    <property type="entry name" value="Helicase_C"/>
    <property type="match status" value="1"/>
</dbReference>
<dbReference type="OrthoDB" id="10253254at2759"/>
<dbReference type="GO" id="GO:0004386">
    <property type="term" value="F:helicase activity"/>
    <property type="evidence" value="ECO:0007669"/>
    <property type="project" value="UniProtKB-KW"/>
</dbReference>
<dbReference type="AlphaFoldDB" id="A0A329RQF1"/>
<evidence type="ECO:0000259" key="6">
    <source>
        <dbReference type="PROSITE" id="PS51194"/>
    </source>
</evidence>
<dbReference type="InterPro" id="IPR014001">
    <property type="entry name" value="Helicase_ATP-bd"/>
</dbReference>
<evidence type="ECO:0000256" key="4">
    <source>
        <dbReference type="ARBA" id="ARBA00022840"/>
    </source>
</evidence>
<evidence type="ECO:0000313" key="9">
    <source>
        <dbReference type="EMBL" id="KAG2916896.1"/>
    </source>
</evidence>
<sequence>MGEDQFDLDQKVPLNYIMDWFKVKLESKTATSLSDRVVVIHARTASGKSTTIAPTLYLRFFNKYRKRIVITQPRVLTAMEIPKDIASIPTYQKPNKDGLSIELYRNLGWQSQEFVRKPSEKGILFCTTGILLQFLKTMSDDQFCKKYKFVIIDEAHDRSLDVDLILLLMKQLIKRNLSKDAPFLILMSATINVDRYCKYFNTKTVFEVSGQSKPIEVMYPPNDVENIFTKTCDIICGLDELERKNPVPELKHGIVDAIVFMPSVAPIARMIKALDNMNRTLKNKILPISITSADINGSTNNYRLLMEDSSKLSVEIDGKMYKAYRRVIVSTNVAETGLTLPSLRYCIDTALQFTNEFNPRYGLNIMMTKPTTSSMSLQRKGRVGRKYPGVFFPLFTERTFNDMIVDNTPSIMVEDMTSHMLALIAATNVPLDKLPIYDMLDPPSDDSIKYAISRLYSLGAIDKLGKVTELGKMLNTFRKISLESCKMILSGLVYGASLKELVCLACLMNVRKTDFVMDKRVSSVPEYDTGLLFDELYEVSPTFDRSSCDTANYNRLKARLLVGCEMLELLLIYQRFTAKAKDLGVTELKRWCLSKGLIFYKLSKVTESIDEVYWNMLDKMKLNPVSQDAQQEELYQML</sequence>
<dbReference type="InterPro" id="IPR001650">
    <property type="entry name" value="Helicase_C-like"/>
</dbReference>
<feature type="domain" description="Helicase C-terminal" evidence="6">
    <location>
        <begin position="233"/>
        <end position="435"/>
    </location>
</feature>
<dbReference type="Proteomes" id="UP000774804">
    <property type="component" value="Unassembled WGS sequence"/>
</dbReference>
<comment type="caution">
    <text evidence="12">The sequence shown here is derived from an EMBL/GenBank/DDBJ whole genome shotgun (WGS) entry which is preliminary data.</text>
</comment>